<gene>
    <name evidence="2" type="ORF">GCM10010280_08910</name>
</gene>
<protein>
    <submittedName>
        <fullName evidence="2">Uncharacterized protein</fullName>
    </submittedName>
</protein>
<keyword evidence="3" id="KW-1185">Reference proteome</keyword>
<evidence type="ECO:0000313" key="2">
    <source>
        <dbReference type="EMBL" id="GGQ64585.1"/>
    </source>
</evidence>
<comment type="caution">
    <text evidence="2">The sequence shown here is derived from an EMBL/GenBank/DDBJ whole genome shotgun (WGS) entry which is preliminary data.</text>
</comment>
<evidence type="ECO:0000313" key="3">
    <source>
        <dbReference type="Proteomes" id="UP000656732"/>
    </source>
</evidence>
<proteinExistence type="predicted"/>
<dbReference type="AlphaFoldDB" id="A0A918BG81"/>
<dbReference type="EMBL" id="BMTU01000001">
    <property type="protein sequence ID" value="GGQ64585.1"/>
    <property type="molecule type" value="Genomic_DNA"/>
</dbReference>
<sequence length="187" mass="19656">MCPSAQALFSRSQYREVTATRNLAAGPEAVSRYTGRVATFPTTHTIVSFIASASLVLARAPPAVTPAPGGHAYGPVPYGCRLARRPRTVPAIAVESDCRRRAGPAEHCGPPPACGDLRHPHEGPPTGPGIRRDRTTDHGHAPGPRTTHLDRGHAADHAPRTTDHGPRITHHAPRTTGGFSPSGPPSP</sequence>
<accession>A0A918BG81</accession>
<feature type="compositionally biased region" description="Basic and acidic residues" evidence="1">
    <location>
        <begin position="130"/>
        <end position="140"/>
    </location>
</feature>
<organism evidence="2 3">
    <name type="scientific">Streptomyces pilosus</name>
    <dbReference type="NCBI Taxonomy" id="28893"/>
    <lineage>
        <taxon>Bacteria</taxon>
        <taxon>Bacillati</taxon>
        <taxon>Actinomycetota</taxon>
        <taxon>Actinomycetes</taxon>
        <taxon>Kitasatosporales</taxon>
        <taxon>Streptomycetaceae</taxon>
        <taxon>Streptomyces</taxon>
    </lineage>
</organism>
<dbReference type="Proteomes" id="UP000656732">
    <property type="component" value="Unassembled WGS sequence"/>
</dbReference>
<reference evidence="2" key="2">
    <citation type="submission" date="2020-09" db="EMBL/GenBank/DDBJ databases">
        <authorList>
            <person name="Sun Q."/>
            <person name="Ohkuma M."/>
        </authorList>
    </citation>
    <scope>NUCLEOTIDE SEQUENCE</scope>
    <source>
        <strain evidence="2">JCM 4403</strain>
    </source>
</reference>
<feature type="region of interest" description="Disordered" evidence="1">
    <location>
        <begin position="109"/>
        <end position="187"/>
    </location>
</feature>
<evidence type="ECO:0000256" key="1">
    <source>
        <dbReference type="SAM" id="MobiDB-lite"/>
    </source>
</evidence>
<feature type="compositionally biased region" description="Basic and acidic residues" evidence="1">
    <location>
        <begin position="147"/>
        <end position="166"/>
    </location>
</feature>
<name>A0A918BG81_9ACTN</name>
<reference evidence="2" key="1">
    <citation type="journal article" date="2014" name="Int. J. Syst. Evol. Microbiol.">
        <title>Complete genome sequence of Corynebacterium casei LMG S-19264T (=DSM 44701T), isolated from a smear-ripened cheese.</title>
        <authorList>
            <consortium name="US DOE Joint Genome Institute (JGI-PGF)"/>
            <person name="Walter F."/>
            <person name="Albersmeier A."/>
            <person name="Kalinowski J."/>
            <person name="Ruckert C."/>
        </authorList>
    </citation>
    <scope>NUCLEOTIDE SEQUENCE</scope>
    <source>
        <strain evidence="2">JCM 4403</strain>
    </source>
</reference>